<protein>
    <submittedName>
        <fullName evidence="1">ABC transporter substrate binding protein</fullName>
    </submittedName>
</protein>
<comment type="caution">
    <text evidence="1">The sequence shown here is derived from an EMBL/GenBank/DDBJ whole genome shotgun (WGS) entry which is preliminary data.</text>
</comment>
<keyword evidence="2" id="KW-1185">Reference proteome</keyword>
<dbReference type="InterPro" id="IPR007487">
    <property type="entry name" value="ABC_transpt-TYRBP-like"/>
</dbReference>
<dbReference type="EMBL" id="JBIGHV010000004">
    <property type="protein sequence ID" value="MFG6430656.1"/>
    <property type="molecule type" value="Genomic_DNA"/>
</dbReference>
<organism evidence="1 2">
    <name type="scientific">Pelomonas parva</name>
    <dbReference type="NCBI Taxonomy" id="3299032"/>
    <lineage>
        <taxon>Bacteria</taxon>
        <taxon>Pseudomonadati</taxon>
        <taxon>Pseudomonadota</taxon>
        <taxon>Betaproteobacteria</taxon>
        <taxon>Burkholderiales</taxon>
        <taxon>Sphaerotilaceae</taxon>
        <taxon>Roseateles</taxon>
    </lineage>
</organism>
<dbReference type="PANTHER" id="PTHR35271">
    <property type="entry name" value="ABC TRANSPORTER, SUBSTRATE-BINDING LIPOPROTEIN-RELATED"/>
    <property type="match status" value="1"/>
</dbReference>
<name>A0ABW7F1Z4_9BURK</name>
<dbReference type="Proteomes" id="UP001606210">
    <property type="component" value="Unassembled WGS sequence"/>
</dbReference>
<evidence type="ECO:0000313" key="1">
    <source>
        <dbReference type="EMBL" id="MFG6430656.1"/>
    </source>
</evidence>
<reference evidence="1 2" key="1">
    <citation type="submission" date="2024-08" db="EMBL/GenBank/DDBJ databases">
        <authorList>
            <person name="Lu H."/>
        </authorList>
    </citation>
    <scope>NUCLEOTIDE SEQUENCE [LARGE SCALE GENOMIC DNA]</scope>
    <source>
        <strain evidence="1 2">LYH14W</strain>
    </source>
</reference>
<proteinExistence type="predicted"/>
<dbReference type="Gene3D" id="3.40.50.2300">
    <property type="match status" value="2"/>
</dbReference>
<accession>A0ABW7F1Z4</accession>
<dbReference type="PANTHER" id="PTHR35271:SF1">
    <property type="entry name" value="ABC TRANSPORTER, SUBSTRATE-BINDING LIPOPROTEIN"/>
    <property type="match status" value="1"/>
</dbReference>
<evidence type="ECO:0000313" key="2">
    <source>
        <dbReference type="Proteomes" id="UP001606210"/>
    </source>
</evidence>
<sequence length="361" mass="38964">MLDTFHAYSPPKLVATDGGGLMGAQEEYPARSRSHNSHLARALVLVLSVVGAALLTSDSSPPSRPALIVFLGIDSPKTDLSFQRFMAAVERLPAASRRRLRVEFTDSGLSNAGTGLSAAKRMVSLRPEVVVAPSSATAKLAKEHLRNTPIVFGSFLHPVRYGIISSMETRGEAITGIWVADTLDVKRLEILHDAYPVAKRIAVLIDRPWGDYFDTEKTLSPVAARLGLEVSVLFAENTADAEALFAEPQSRLFDAWCLPRTGLAGLNTNLIVGRLREWGKPVILANTADMASGAPLSYALDMSFAWPAIAELVLRILDGERAGDIPVLRPQRTVLVVRPAPAGGFPPPSAHVIRRADVVLR</sequence>
<dbReference type="RefSeq" id="WP_394479073.1">
    <property type="nucleotide sequence ID" value="NZ_JBIGHV010000004.1"/>
</dbReference>
<gene>
    <name evidence="1" type="ORF">ACG00Y_12080</name>
</gene>
<dbReference type="Pfam" id="PF04392">
    <property type="entry name" value="ABC_sub_bind"/>
    <property type="match status" value="1"/>
</dbReference>